<evidence type="ECO:0000313" key="3">
    <source>
        <dbReference type="Proteomes" id="UP001183176"/>
    </source>
</evidence>
<organism evidence="2 3">
    <name type="scientific">Jatrophihabitans lederbergiae</name>
    <dbReference type="NCBI Taxonomy" id="3075547"/>
    <lineage>
        <taxon>Bacteria</taxon>
        <taxon>Bacillati</taxon>
        <taxon>Actinomycetota</taxon>
        <taxon>Actinomycetes</taxon>
        <taxon>Jatrophihabitantales</taxon>
        <taxon>Jatrophihabitantaceae</taxon>
        <taxon>Jatrophihabitans</taxon>
    </lineage>
</organism>
<gene>
    <name evidence="2" type="ORF">RM423_14280</name>
</gene>
<evidence type="ECO:0000256" key="1">
    <source>
        <dbReference type="SAM" id="MobiDB-lite"/>
    </source>
</evidence>
<comment type="caution">
    <text evidence="2">The sequence shown here is derived from an EMBL/GenBank/DDBJ whole genome shotgun (WGS) entry which is preliminary data.</text>
</comment>
<accession>A0ABU2JC53</accession>
<feature type="region of interest" description="Disordered" evidence="1">
    <location>
        <begin position="14"/>
        <end position="37"/>
    </location>
</feature>
<name>A0ABU2JC53_9ACTN</name>
<reference evidence="3" key="1">
    <citation type="submission" date="2023-07" db="EMBL/GenBank/DDBJ databases">
        <title>30 novel species of actinomycetes from the DSMZ collection.</title>
        <authorList>
            <person name="Nouioui I."/>
        </authorList>
    </citation>
    <scope>NUCLEOTIDE SEQUENCE [LARGE SCALE GENOMIC DNA]</scope>
    <source>
        <strain evidence="3">DSM 44399</strain>
    </source>
</reference>
<keyword evidence="3" id="KW-1185">Reference proteome</keyword>
<evidence type="ECO:0000313" key="2">
    <source>
        <dbReference type="EMBL" id="MDT0262560.1"/>
    </source>
</evidence>
<dbReference type="Proteomes" id="UP001183176">
    <property type="component" value="Unassembled WGS sequence"/>
</dbReference>
<dbReference type="RefSeq" id="WP_311423709.1">
    <property type="nucleotide sequence ID" value="NZ_JAVREH010000019.1"/>
</dbReference>
<dbReference type="EMBL" id="JAVREH010000019">
    <property type="protein sequence ID" value="MDT0262560.1"/>
    <property type="molecule type" value="Genomic_DNA"/>
</dbReference>
<proteinExistence type="predicted"/>
<sequence length="64" mass="6733">MNIDKDQILQLLRSQGKHDEADQAGNELPDSVDTENGDHAGLLSKFGLDTSSLGGELGGLGKLL</sequence>
<protein>
    <submittedName>
        <fullName evidence="2">Uncharacterized protein</fullName>
    </submittedName>
</protein>